<dbReference type="PANTHER" id="PTHR42784">
    <property type="entry name" value="PYRANOSE 2-OXIDASE"/>
    <property type="match status" value="1"/>
</dbReference>
<reference evidence="8 9" key="1">
    <citation type="submission" date="2016-10" db="EMBL/GenBank/DDBJ databases">
        <authorList>
            <person name="de Groot N.N."/>
        </authorList>
    </citation>
    <scope>NUCLEOTIDE SEQUENCE [LARGE SCALE GENOMIC DNA]</scope>
    <source>
        <strain evidence="8 9">CGMCC 4.3491</strain>
    </source>
</reference>
<dbReference type="SUPFAM" id="SSF54373">
    <property type="entry name" value="FAD-linked reductases, C-terminal domain"/>
    <property type="match status" value="1"/>
</dbReference>
<comment type="similarity">
    <text evidence="2">Belongs to the GMC oxidoreductase family.</text>
</comment>
<keyword evidence="9" id="KW-1185">Reference proteome</keyword>
<feature type="domain" description="Glucose-methanol-choline oxidoreductase C-terminal" evidence="7">
    <location>
        <begin position="327"/>
        <end position="445"/>
    </location>
</feature>
<organism evidence="8 9">
    <name type="scientific">Herbiconiux ginsengi</name>
    <dbReference type="NCBI Taxonomy" id="381665"/>
    <lineage>
        <taxon>Bacteria</taxon>
        <taxon>Bacillati</taxon>
        <taxon>Actinomycetota</taxon>
        <taxon>Actinomycetes</taxon>
        <taxon>Micrococcales</taxon>
        <taxon>Microbacteriaceae</taxon>
        <taxon>Herbiconiux</taxon>
    </lineage>
</organism>
<evidence type="ECO:0000256" key="5">
    <source>
        <dbReference type="ARBA" id="ARBA00023002"/>
    </source>
</evidence>
<proteinExistence type="inferred from homology"/>
<dbReference type="SUPFAM" id="SSF51905">
    <property type="entry name" value="FAD/NAD(P)-binding domain"/>
    <property type="match status" value="1"/>
</dbReference>
<name>A0A1H3SX97_9MICO</name>
<evidence type="ECO:0000256" key="2">
    <source>
        <dbReference type="ARBA" id="ARBA00010790"/>
    </source>
</evidence>
<feature type="region of interest" description="Disordered" evidence="6">
    <location>
        <begin position="34"/>
        <end position="76"/>
    </location>
</feature>
<dbReference type="PANTHER" id="PTHR42784:SF1">
    <property type="entry name" value="PYRANOSE 2-OXIDASE"/>
    <property type="match status" value="1"/>
</dbReference>
<accession>A0A1H3SX97</accession>
<dbReference type="Gene3D" id="3.50.50.60">
    <property type="entry name" value="FAD/NAD(P)-binding domain"/>
    <property type="match status" value="2"/>
</dbReference>
<dbReference type="InterPro" id="IPR051473">
    <property type="entry name" value="P2Ox-like"/>
</dbReference>
<comment type="cofactor">
    <cofactor evidence="1">
        <name>FAD</name>
        <dbReference type="ChEBI" id="CHEBI:57692"/>
    </cofactor>
</comment>
<dbReference type="InterPro" id="IPR036188">
    <property type="entry name" value="FAD/NAD-bd_sf"/>
</dbReference>
<evidence type="ECO:0000259" key="7">
    <source>
        <dbReference type="Pfam" id="PF05199"/>
    </source>
</evidence>
<evidence type="ECO:0000256" key="4">
    <source>
        <dbReference type="ARBA" id="ARBA00022827"/>
    </source>
</evidence>
<dbReference type="Pfam" id="PF05199">
    <property type="entry name" value="GMC_oxred_C"/>
    <property type="match status" value="1"/>
</dbReference>
<evidence type="ECO:0000256" key="3">
    <source>
        <dbReference type="ARBA" id="ARBA00022630"/>
    </source>
</evidence>
<keyword evidence="5" id="KW-0560">Oxidoreductase</keyword>
<dbReference type="AlphaFoldDB" id="A0A1H3SX97"/>
<protein>
    <submittedName>
        <fullName evidence="8">Choline dehydrogenase</fullName>
    </submittedName>
</protein>
<evidence type="ECO:0000313" key="8">
    <source>
        <dbReference type="EMBL" id="SDZ42135.1"/>
    </source>
</evidence>
<sequence>MTEATPVVVVGLGPAGVIVSRVLAGAGIPVLALQPQPEPAHRSPTASPPPTVRRSPAETAAPARAPHQGADRLGGSKHLAAPQSYRLDPGAFDSWPLSIDELDGYYRRVERAFRVAPRPETAWTARMHAAALSIGHAPFAAPAAASGDTSALLRHPGITVVDATVTRVIRDSSGAVTGVESIDASGQRHRTACRTVVVAGGVIAGIRLLLLSGITGGGLVGSGLMSHNAFTVNGLFPGVDLGRDRAGAASAVAISEFEGDRFDHAGLGFTGGSVLQAAMTGPRTAAWREACATGLPSATAGDDPVAWIRRHESSIGTVWAQPDQLARPENRVDLDPTHRDVAGDPVARVTFDLADDDRLRWRFLADRMRRWLEAAGAGTTWAAPIEPQPLGTHLYGGVPMGADPATSVVDSFGRAHDTPGLVVVGSSTFPSTGGRGPVETIEALAWRTAERLARDARRAAPSARSR</sequence>
<dbReference type="STRING" id="381665.SAMN05216554_3759"/>
<keyword evidence="4" id="KW-0274">FAD</keyword>
<evidence type="ECO:0000256" key="6">
    <source>
        <dbReference type="SAM" id="MobiDB-lite"/>
    </source>
</evidence>
<dbReference type="InterPro" id="IPR007867">
    <property type="entry name" value="GMC_OxRtase_C"/>
</dbReference>
<evidence type="ECO:0000256" key="1">
    <source>
        <dbReference type="ARBA" id="ARBA00001974"/>
    </source>
</evidence>
<dbReference type="RefSeq" id="WP_175494348.1">
    <property type="nucleotide sequence ID" value="NZ_FNPZ01000004.1"/>
</dbReference>
<evidence type="ECO:0000313" key="9">
    <source>
        <dbReference type="Proteomes" id="UP000198891"/>
    </source>
</evidence>
<dbReference type="Proteomes" id="UP000198891">
    <property type="component" value="Unassembled WGS sequence"/>
</dbReference>
<dbReference type="EMBL" id="FNPZ01000004">
    <property type="protein sequence ID" value="SDZ42135.1"/>
    <property type="molecule type" value="Genomic_DNA"/>
</dbReference>
<keyword evidence="3" id="KW-0285">Flavoprotein</keyword>
<dbReference type="GO" id="GO:0016614">
    <property type="term" value="F:oxidoreductase activity, acting on CH-OH group of donors"/>
    <property type="evidence" value="ECO:0007669"/>
    <property type="project" value="InterPro"/>
</dbReference>
<gene>
    <name evidence="8" type="ORF">SAMN05216554_3759</name>
</gene>